<accession>A0ABU6GYL1</accession>
<dbReference type="Proteomes" id="UP001344632">
    <property type="component" value="Unassembled WGS sequence"/>
</dbReference>
<name>A0ABU6GYL1_9BACL</name>
<evidence type="ECO:0008006" key="3">
    <source>
        <dbReference type="Google" id="ProtNLM"/>
    </source>
</evidence>
<comment type="caution">
    <text evidence="1">The sequence shown here is derived from an EMBL/GenBank/DDBJ whole genome shotgun (WGS) entry which is preliminary data.</text>
</comment>
<reference evidence="1 2" key="1">
    <citation type="submission" date="2023-03" db="EMBL/GenBank/DDBJ databases">
        <title>Bacillus Genome Sequencing.</title>
        <authorList>
            <person name="Dunlap C."/>
        </authorList>
    </citation>
    <scope>NUCLEOTIDE SEQUENCE [LARGE SCALE GENOMIC DNA]</scope>
    <source>
        <strain evidence="1 2">BD-525</strain>
    </source>
</reference>
<dbReference type="RefSeq" id="WP_326090990.1">
    <property type="nucleotide sequence ID" value="NZ_JARLKZ010000023.1"/>
</dbReference>
<sequence length="147" mass="17073">MGVAYSMFRVYIDKYSALSAALKRGKEVADVEVENALFKRAIVYRYDEVTREAGKVMDPYTGEWVDVMAETKRVTKEVQPDVTAQIFWLKNRRPEKWCDKQEIGQQKKHGKRQRETAILTGHVPGDTLTREELAVVLSRFKKKYSLK</sequence>
<evidence type="ECO:0000313" key="2">
    <source>
        <dbReference type="Proteomes" id="UP001344632"/>
    </source>
</evidence>
<evidence type="ECO:0000313" key="1">
    <source>
        <dbReference type="EMBL" id="MEC0243262.1"/>
    </source>
</evidence>
<organism evidence="1 2">
    <name type="scientific">Paenibacillus dokdonensis</name>
    <dbReference type="NCBI Taxonomy" id="2567944"/>
    <lineage>
        <taxon>Bacteria</taxon>
        <taxon>Bacillati</taxon>
        <taxon>Bacillota</taxon>
        <taxon>Bacilli</taxon>
        <taxon>Bacillales</taxon>
        <taxon>Paenibacillaceae</taxon>
        <taxon>Paenibacillus</taxon>
    </lineage>
</organism>
<dbReference type="EMBL" id="JARLKZ010000023">
    <property type="protein sequence ID" value="MEC0243262.1"/>
    <property type="molecule type" value="Genomic_DNA"/>
</dbReference>
<gene>
    <name evidence="1" type="ORF">P4H66_25950</name>
</gene>
<proteinExistence type="predicted"/>
<protein>
    <recommendedName>
        <fullName evidence="3">Transposase</fullName>
    </recommendedName>
</protein>
<keyword evidence="2" id="KW-1185">Reference proteome</keyword>